<evidence type="ECO:0000256" key="2">
    <source>
        <dbReference type="ARBA" id="ARBA00022801"/>
    </source>
</evidence>
<dbReference type="InterPro" id="IPR051620">
    <property type="entry name" value="ORF904-like_C"/>
</dbReference>
<keyword evidence="2" id="KW-0378">Hydrolase</keyword>
<dbReference type="GO" id="GO:0016787">
    <property type="term" value="F:hydrolase activity"/>
    <property type="evidence" value="ECO:0007669"/>
    <property type="project" value="UniProtKB-KW"/>
</dbReference>
<evidence type="ECO:0000259" key="4">
    <source>
        <dbReference type="PROSITE" id="PS51206"/>
    </source>
</evidence>
<dbReference type="PROSITE" id="PS51206">
    <property type="entry name" value="SF3_HELICASE_1"/>
    <property type="match status" value="1"/>
</dbReference>
<dbReference type="InterPro" id="IPR006500">
    <property type="entry name" value="Helicase_put_C_phage/plasmid"/>
</dbReference>
<dbReference type="Proteomes" id="UP000199410">
    <property type="component" value="Unassembled WGS sequence"/>
</dbReference>
<keyword evidence="3" id="KW-0067">ATP-binding</keyword>
<dbReference type="GO" id="GO:0004386">
    <property type="term" value="F:helicase activity"/>
    <property type="evidence" value="ECO:0007669"/>
    <property type="project" value="UniProtKB-KW"/>
</dbReference>
<accession>A0A1H9KYC3</accession>
<dbReference type="PANTHER" id="PTHR35372">
    <property type="entry name" value="ATP BINDING PROTEIN-RELATED"/>
    <property type="match status" value="1"/>
</dbReference>
<name>A0A1H9KYC3_9BACI</name>
<evidence type="ECO:0000256" key="1">
    <source>
        <dbReference type="ARBA" id="ARBA00022741"/>
    </source>
</evidence>
<reference evidence="5 6" key="1">
    <citation type="submission" date="2016-10" db="EMBL/GenBank/DDBJ databases">
        <authorList>
            <person name="Varghese N."/>
            <person name="Submissions S."/>
        </authorList>
    </citation>
    <scope>NUCLEOTIDE SEQUENCE [LARGE SCALE GENOMIC DNA]</scope>
    <source>
        <strain evidence="5 6">TC-13</strain>
    </source>
</reference>
<dbReference type="InterPro" id="IPR045455">
    <property type="entry name" value="NrS-1_pol-like_helicase"/>
</dbReference>
<dbReference type="Pfam" id="PF08706">
    <property type="entry name" value="D5_N"/>
    <property type="match status" value="1"/>
</dbReference>
<dbReference type="InterPro" id="IPR014015">
    <property type="entry name" value="Helicase_SF3_DNA-vir"/>
</dbReference>
<organism evidence="5 6">
    <name type="scientific">Lysinibacillus fusiformis</name>
    <dbReference type="NCBI Taxonomy" id="28031"/>
    <lineage>
        <taxon>Bacteria</taxon>
        <taxon>Bacillati</taxon>
        <taxon>Bacillota</taxon>
        <taxon>Bacilli</taxon>
        <taxon>Bacillales</taxon>
        <taxon>Bacillaceae</taxon>
        <taxon>Lysinibacillus</taxon>
    </lineage>
</organism>
<dbReference type="InterPro" id="IPR014818">
    <property type="entry name" value="Phage/plasmid_primase_P4_C"/>
</dbReference>
<evidence type="ECO:0000313" key="6">
    <source>
        <dbReference type="Proteomes" id="UP000199410"/>
    </source>
</evidence>
<feature type="domain" description="SF3 helicase" evidence="4">
    <location>
        <begin position="129"/>
        <end position="283"/>
    </location>
</feature>
<keyword evidence="1" id="KW-0547">Nucleotide-binding</keyword>
<evidence type="ECO:0000313" key="5">
    <source>
        <dbReference type="EMBL" id="SER04156.1"/>
    </source>
</evidence>
<dbReference type="SUPFAM" id="SSF52540">
    <property type="entry name" value="P-loop containing nucleoside triphosphate hydrolases"/>
    <property type="match status" value="1"/>
</dbReference>
<dbReference type="InterPro" id="IPR027417">
    <property type="entry name" value="P-loop_NTPase"/>
</dbReference>
<dbReference type="GO" id="GO:0005524">
    <property type="term" value="F:ATP binding"/>
    <property type="evidence" value="ECO:0007669"/>
    <property type="project" value="UniProtKB-KW"/>
</dbReference>
<keyword evidence="5" id="KW-0347">Helicase</keyword>
<dbReference type="PANTHER" id="PTHR35372:SF2">
    <property type="entry name" value="SF3 HELICASE DOMAIN-CONTAINING PROTEIN"/>
    <property type="match status" value="1"/>
</dbReference>
<dbReference type="EMBL" id="FOEL01000010">
    <property type="protein sequence ID" value="SER04156.1"/>
    <property type="molecule type" value="Genomic_DNA"/>
</dbReference>
<evidence type="ECO:0000256" key="3">
    <source>
        <dbReference type="ARBA" id="ARBA00022840"/>
    </source>
</evidence>
<comment type="caution">
    <text evidence="5">The sequence shown here is derived from an EMBL/GenBank/DDBJ whole genome shotgun (WGS) entry which is preliminary data.</text>
</comment>
<gene>
    <name evidence="5" type="ORF">SAMN02787113_02880</name>
</gene>
<sequence>MLKYIDLIQDKNSEKYAYSKGTYHRLSDNEFKQVLSNFLHEQKTVKWRKSYKNEYLDVMTNIIPIRENTLNPSKKISLQNGYYDLESRKFYHHNKNVFFFSQLGFKYDANAKCPQFQQFLSEVFEADQERVQLIQEILGYILWDEMHAHKYFVFLGNGANGKSVLARIMTLLYGEQHISSTPLKKLETPFGLQDLAGKWLNLAAENEQSHEINSEVLKGLATGDPLLVNKKYRDPSTEVLRTKLVLIMNNMFRTLDKTEGFYRRLIIVPFEATFVEYPGGAKCDNTLYRDPELFEKIAPEISGIFNFALQGLERLRRNNWNFTSSKNCEAAKKRYRVDTSPEEAFFERHLEYQHGHSIGKAEVTNRYRNWIATNDIDNGVTARNINKKLDAYAAVKNWSIERYKNNTDRIRNLKWKDDSNGYNG</sequence>
<dbReference type="Pfam" id="PF19263">
    <property type="entry name" value="DUF5906"/>
    <property type="match status" value="1"/>
</dbReference>
<proteinExistence type="predicted"/>
<dbReference type="NCBIfam" id="TIGR01613">
    <property type="entry name" value="primase_Cterm"/>
    <property type="match status" value="1"/>
</dbReference>
<dbReference type="RefSeq" id="WP_089986451.1">
    <property type="nucleotide sequence ID" value="NZ_FMVP01000010.1"/>
</dbReference>
<dbReference type="Gene3D" id="3.40.50.300">
    <property type="entry name" value="P-loop containing nucleotide triphosphate hydrolases"/>
    <property type="match status" value="1"/>
</dbReference>
<dbReference type="AlphaFoldDB" id="A0A1H9KYC3"/>
<protein>
    <submittedName>
        <fullName evidence="5">Putative DNA primase/helicase</fullName>
    </submittedName>
</protein>